<dbReference type="GO" id="GO:0030313">
    <property type="term" value="C:cell envelope"/>
    <property type="evidence" value="ECO:0007669"/>
    <property type="project" value="UniProtKB-SubCell"/>
</dbReference>
<keyword evidence="6" id="KW-0479">Metal-binding</keyword>
<comment type="caution">
    <text evidence="8">The sequence shown here is derived from an EMBL/GenBank/DDBJ whole genome shotgun (WGS) entry which is preliminary data.</text>
</comment>
<sequence>MLSYGAYELDGKEPDLTKRKRLFKPGITSNDLSFNGLKPDKIAEEVKHSWYSDSISGRHPSQGDIILNEEKDGAYSWIKSPRYEGKVYEAGPLARLMVTYVSGKPEVESLVDSTLAKLSISIDAMFSVLGRHLARALETKFIADSMADWLLELKPNEPAYISYELPQEATGMGLTEAARGALGHWMEIKEGKIANYQVITPTSWNASPIDDREQPGPIEQAITGAKIKDEANPFEIVRIVRSFDPCLACAVHLISPKGHDLGAYRIC</sequence>
<comment type="cofactor">
    <cofactor evidence="1">
        <name>Ni(2+)</name>
        <dbReference type="ChEBI" id="CHEBI:49786"/>
    </cofactor>
</comment>
<comment type="subcellular location">
    <subcellularLocation>
        <location evidence="2">Cell envelope</location>
    </subcellularLocation>
</comment>
<evidence type="ECO:0000256" key="7">
    <source>
        <dbReference type="ARBA" id="ARBA00023002"/>
    </source>
</evidence>
<reference evidence="8" key="1">
    <citation type="journal article" date="2014" name="Front. Microbiol.">
        <title>High frequency of phylogenetically diverse reductive dehalogenase-homologous genes in deep subseafloor sedimentary metagenomes.</title>
        <authorList>
            <person name="Kawai M."/>
            <person name="Futagami T."/>
            <person name="Toyoda A."/>
            <person name="Takaki Y."/>
            <person name="Nishi S."/>
            <person name="Hori S."/>
            <person name="Arai W."/>
            <person name="Tsubouchi T."/>
            <person name="Morono Y."/>
            <person name="Uchiyama I."/>
            <person name="Ito T."/>
            <person name="Fujiyama A."/>
            <person name="Inagaki F."/>
            <person name="Takami H."/>
        </authorList>
    </citation>
    <scope>NUCLEOTIDE SEQUENCE</scope>
    <source>
        <strain evidence="8">Expedition CK06-06</strain>
    </source>
</reference>
<keyword evidence="5" id="KW-0533">Nickel</keyword>
<dbReference type="AlphaFoldDB" id="X1MAK9"/>
<dbReference type="GO" id="GO:0016151">
    <property type="term" value="F:nickel cation binding"/>
    <property type="evidence" value="ECO:0007669"/>
    <property type="project" value="InterPro"/>
</dbReference>
<accession>X1MAK9</accession>
<dbReference type="InterPro" id="IPR001501">
    <property type="entry name" value="Ni-dep_hyd_lsu"/>
</dbReference>
<dbReference type="InterPro" id="IPR029014">
    <property type="entry name" value="NiFe-Hase_large"/>
</dbReference>
<evidence type="ECO:0000313" key="8">
    <source>
        <dbReference type="EMBL" id="GAI15116.1"/>
    </source>
</evidence>
<dbReference type="InterPro" id="IPR050867">
    <property type="entry name" value="NiFe/NiFeSe_hydrgnase_LSU"/>
</dbReference>
<evidence type="ECO:0008006" key="9">
    <source>
        <dbReference type="Google" id="ProtNLM"/>
    </source>
</evidence>
<keyword evidence="7" id="KW-0560">Oxidoreductase</keyword>
<comment type="similarity">
    <text evidence="3">Belongs to the [NiFe]/[NiFeSe] hydrogenase large subunit family.</text>
</comment>
<comment type="subunit">
    <text evidence="4">Heterodimer of a large and a small subunit.</text>
</comment>
<dbReference type="PROSITE" id="PS00508">
    <property type="entry name" value="NI_HGENASE_L_2"/>
    <property type="match status" value="1"/>
</dbReference>
<dbReference type="Pfam" id="PF00374">
    <property type="entry name" value="NiFeSe_Hases"/>
    <property type="match status" value="1"/>
</dbReference>
<evidence type="ECO:0000256" key="3">
    <source>
        <dbReference type="ARBA" id="ARBA00009292"/>
    </source>
</evidence>
<dbReference type="EMBL" id="BARV01004068">
    <property type="protein sequence ID" value="GAI15116.1"/>
    <property type="molecule type" value="Genomic_DNA"/>
</dbReference>
<dbReference type="InterPro" id="IPR018194">
    <property type="entry name" value="Ni-dep_hyd_lsu_Ni_BS"/>
</dbReference>
<evidence type="ECO:0000256" key="2">
    <source>
        <dbReference type="ARBA" id="ARBA00004196"/>
    </source>
</evidence>
<dbReference type="GO" id="GO:0008901">
    <property type="term" value="F:ferredoxin hydrogenase activity"/>
    <property type="evidence" value="ECO:0007669"/>
    <property type="project" value="InterPro"/>
</dbReference>
<evidence type="ECO:0000256" key="6">
    <source>
        <dbReference type="ARBA" id="ARBA00022723"/>
    </source>
</evidence>
<dbReference type="SUPFAM" id="SSF56762">
    <property type="entry name" value="HydB/Nqo4-like"/>
    <property type="match status" value="1"/>
</dbReference>
<proteinExistence type="inferred from homology"/>
<gene>
    <name evidence="8" type="ORF">S06H3_09296</name>
</gene>
<organism evidence="8">
    <name type="scientific">marine sediment metagenome</name>
    <dbReference type="NCBI Taxonomy" id="412755"/>
    <lineage>
        <taxon>unclassified sequences</taxon>
        <taxon>metagenomes</taxon>
        <taxon>ecological metagenomes</taxon>
    </lineage>
</organism>
<evidence type="ECO:0000256" key="5">
    <source>
        <dbReference type="ARBA" id="ARBA00022596"/>
    </source>
</evidence>
<evidence type="ECO:0000256" key="4">
    <source>
        <dbReference type="ARBA" id="ARBA00011771"/>
    </source>
</evidence>
<name>X1MAK9_9ZZZZ</name>
<dbReference type="PANTHER" id="PTHR42958:SF2">
    <property type="entry name" value="UPTAKE HYDROGENASE LARGE SUBUNIT"/>
    <property type="match status" value="1"/>
</dbReference>
<protein>
    <recommendedName>
        <fullName evidence="9">Nickel-dependent hydrogenase large subunit</fullName>
    </recommendedName>
</protein>
<evidence type="ECO:0000256" key="1">
    <source>
        <dbReference type="ARBA" id="ARBA00001967"/>
    </source>
</evidence>
<dbReference type="PANTHER" id="PTHR42958">
    <property type="entry name" value="HYDROGENASE-2 LARGE CHAIN"/>
    <property type="match status" value="1"/>
</dbReference>
<dbReference type="Gene3D" id="1.10.645.10">
    <property type="entry name" value="Cytochrome-c3 Hydrogenase, chain B"/>
    <property type="match status" value="1"/>
</dbReference>